<dbReference type="EMBL" id="JBHSPC010000012">
    <property type="protein sequence ID" value="MFC5669280.1"/>
    <property type="molecule type" value="Genomic_DNA"/>
</dbReference>
<accession>A0ABW0XM88</accession>
<sequence length="136" mass="14553">MEGISPQGALLALCVSRLPGRTLPRHAWAAEVLVEQLWAYTAERAEDDGWLDVLVPLVGSRGVDARRVRAEVWALAQEGALVPVGVGAAARYEVAEDLRCTAICSALTPEQDRVVDLAVDQLTARLLAFSKTASAC</sequence>
<proteinExistence type="predicted"/>
<dbReference type="RefSeq" id="WP_381205334.1">
    <property type="nucleotide sequence ID" value="NZ_JBHSPC010000012.1"/>
</dbReference>
<evidence type="ECO:0000313" key="1">
    <source>
        <dbReference type="EMBL" id="MFC5669280.1"/>
    </source>
</evidence>
<gene>
    <name evidence="1" type="ORF">ACFP2V_03840</name>
</gene>
<protein>
    <submittedName>
        <fullName evidence="1">Uncharacterized protein</fullName>
    </submittedName>
</protein>
<evidence type="ECO:0000313" key="2">
    <source>
        <dbReference type="Proteomes" id="UP001596183"/>
    </source>
</evidence>
<comment type="caution">
    <text evidence="1">The sequence shown here is derived from an EMBL/GenBank/DDBJ whole genome shotgun (WGS) entry which is preliminary data.</text>
</comment>
<dbReference type="Proteomes" id="UP001596183">
    <property type="component" value="Unassembled WGS sequence"/>
</dbReference>
<reference evidence="2" key="1">
    <citation type="journal article" date="2019" name="Int. J. Syst. Evol. Microbiol.">
        <title>The Global Catalogue of Microorganisms (GCM) 10K type strain sequencing project: providing services to taxonomists for standard genome sequencing and annotation.</title>
        <authorList>
            <consortium name="The Broad Institute Genomics Platform"/>
            <consortium name="The Broad Institute Genome Sequencing Center for Infectious Disease"/>
            <person name="Wu L."/>
            <person name="Ma J."/>
        </authorList>
    </citation>
    <scope>NUCLEOTIDE SEQUENCE [LARGE SCALE GENOMIC DNA]</scope>
    <source>
        <strain evidence="2">JCM 13852</strain>
    </source>
</reference>
<name>A0ABW0XM88_9ACTN</name>
<organism evidence="1 2">
    <name type="scientific">Streptomyces incanus</name>
    <dbReference type="NCBI Taxonomy" id="887453"/>
    <lineage>
        <taxon>Bacteria</taxon>
        <taxon>Bacillati</taxon>
        <taxon>Actinomycetota</taxon>
        <taxon>Actinomycetes</taxon>
        <taxon>Kitasatosporales</taxon>
        <taxon>Streptomycetaceae</taxon>
        <taxon>Streptomyces</taxon>
    </lineage>
</organism>
<keyword evidence="2" id="KW-1185">Reference proteome</keyword>